<keyword evidence="2" id="KW-1185">Reference proteome</keyword>
<proteinExistence type="predicted"/>
<protein>
    <submittedName>
        <fullName evidence="1">Uncharacterized protein</fullName>
    </submittedName>
</protein>
<organism evidence="1 2">
    <name type="scientific">Stephania japonica</name>
    <dbReference type="NCBI Taxonomy" id="461633"/>
    <lineage>
        <taxon>Eukaryota</taxon>
        <taxon>Viridiplantae</taxon>
        <taxon>Streptophyta</taxon>
        <taxon>Embryophyta</taxon>
        <taxon>Tracheophyta</taxon>
        <taxon>Spermatophyta</taxon>
        <taxon>Magnoliopsida</taxon>
        <taxon>Ranunculales</taxon>
        <taxon>Menispermaceae</taxon>
        <taxon>Menispermoideae</taxon>
        <taxon>Cissampelideae</taxon>
        <taxon>Stephania</taxon>
    </lineage>
</organism>
<dbReference type="AlphaFoldDB" id="A0AAP0K4P5"/>
<comment type="caution">
    <text evidence="1">The sequence shown here is derived from an EMBL/GenBank/DDBJ whole genome shotgun (WGS) entry which is preliminary data.</text>
</comment>
<evidence type="ECO:0000313" key="1">
    <source>
        <dbReference type="EMBL" id="KAK9144677.1"/>
    </source>
</evidence>
<evidence type="ECO:0000313" key="2">
    <source>
        <dbReference type="Proteomes" id="UP001417504"/>
    </source>
</evidence>
<reference evidence="1 2" key="1">
    <citation type="submission" date="2024-01" db="EMBL/GenBank/DDBJ databases">
        <title>Genome assemblies of Stephania.</title>
        <authorList>
            <person name="Yang L."/>
        </authorList>
    </citation>
    <scope>NUCLEOTIDE SEQUENCE [LARGE SCALE GENOMIC DNA]</scope>
    <source>
        <strain evidence="1">QJT</strain>
        <tissue evidence="1">Leaf</tissue>
    </source>
</reference>
<dbReference type="Proteomes" id="UP001417504">
    <property type="component" value="Unassembled WGS sequence"/>
</dbReference>
<dbReference type="EMBL" id="JBBNAE010000002">
    <property type="protein sequence ID" value="KAK9144677.1"/>
    <property type="molecule type" value="Genomic_DNA"/>
</dbReference>
<name>A0AAP0K4P5_9MAGN</name>
<accession>A0AAP0K4P5</accession>
<gene>
    <name evidence="1" type="ORF">Sjap_004580</name>
</gene>
<sequence>MNLDEGMNRWVVFVGDEELLRPTSLPKVLLDTTLSTNIYKKATLQQINCPHGTVPIKRVGKEELRATKHFAESLSSRPNEISPQSKFPGTYQAVAKLGNGGYRGVRSSISLQKLEIATNQQMRVKCGFRTI</sequence>